<evidence type="ECO:0000313" key="3">
    <source>
        <dbReference type="EMBL" id="QCC51427.1"/>
    </source>
</evidence>
<keyword evidence="3" id="KW-0255">Endonuclease</keyword>
<dbReference type="SUPFAM" id="SSF52540">
    <property type="entry name" value="P-loop containing nucleoside triphosphate hydrolases"/>
    <property type="match status" value="1"/>
</dbReference>
<dbReference type="Pfam" id="PF13175">
    <property type="entry name" value="AAA_15"/>
    <property type="match status" value="1"/>
</dbReference>
<accession>A0A4D6HFA6</accession>
<dbReference type="RefSeq" id="WP_049994963.1">
    <property type="nucleotide sequence ID" value="NZ_CP031310.1"/>
</dbReference>
<dbReference type="Gene3D" id="3.40.50.300">
    <property type="entry name" value="P-loop containing nucleotide triphosphate hydrolases"/>
    <property type="match status" value="2"/>
</dbReference>
<keyword evidence="4" id="KW-1185">Reference proteome</keyword>
<evidence type="ECO:0000259" key="2">
    <source>
        <dbReference type="Pfam" id="PF20469"/>
    </source>
</evidence>
<reference evidence="3 4" key="1">
    <citation type="journal article" date="2019" name="Nat. Commun.">
        <title>A new type of DNA phosphorothioation-based antiviral system in archaea.</title>
        <authorList>
            <person name="Xiong L."/>
            <person name="Liu S."/>
            <person name="Chen S."/>
            <person name="Xiao Y."/>
            <person name="Zhu B."/>
            <person name="Gao Y."/>
            <person name="Zhang Y."/>
            <person name="Chen B."/>
            <person name="Luo J."/>
            <person name="Deng Z."/>
            <person name="Chen X."/>
            <person name="Wang L."/>
            <person name="Chen S."/>
        </authorList>
    </citation>
    <scope>NUCLEOTIDE SEQUENCE [LARGE SCALE GENOMIC DNA]</scope>
    <source>
        <strain evidence="3 4">CBA1105</strain>
    </source>
</reference>
<dbReference type="CDD" id="cd01026">
    <property type="entry name" value="TOPRIM_OLD"/>
    <property type="match status" value="1"/>
</dbReference>
<feature type="domain" description="OLD protein-like TOPRIM" evidence="2">
    <location>
        <begin position="472"/>
        <end position="539"/>
    </location>
</feature>
<protein>
    <submittedName>
        <fullName evidence="3">ATP-dependent endonuclease</fullName>
    </submittedName>
</protein>
<dbReference type="Pfam" id="PF20469">
    <property type="entry name" value="OLD-like_TOPRIM"/>
    <property type="match status" value="1"/>
</dbReference>
<dbReference type="PANTHER" id="PTHR43581:SF4">
    <property type="entry name" value="ATP_GTP PHOSPHATASE"/>
    <property type="match status" value="1"/>
</dbReference>
<dbReference type="STRING" id="1457250.GCA_000755225_01039"/>
<dbReference type="AlphaFoldDB" id="A0A4D6HFA6"/>
<feature type="domain" description="Endonuclease GajA/Old nuclease/RecF-like AAA" evidence="1">
    <location>
        <begin position="1"/>
        <end position="422"/>
    </location>
</feature>
<dbReference type="InterPro" id="IPR027417">
    <property type="entry name" value="P-loop_NTPase"/>
</dbReference>
<dbReference type="GO" id="GO:0004519">
    <property type="term" value="F:endonuclease activity"/>
    <property type="evidence" value="ECO:0007669"/>
    <property type="project" value="UniProtKB-KW"/>
</dbReference>
<dbReference type="EMBL" id="CP031310">
    <property type="protein sequence ID" value="QCC51427.1"/>
    <property type="molecule type" value="Genomic_DNA"/>
</dbReference>
<dbReference type="GeneID" id="39848060"/>
<keyword evidence="3" id="KW-0378">Hydrolase</keyword>
<dbReference type="InterPro" id="IPR041685">
    <property type="entry name" value="AAA_GajA/Old/RecF-like"/>
</dbReference>
<dbReference type="Proteomes" id="UP000296706">
    <property type="component" value="Chromosome"/>
</dbReference>
<proteinExistence type="predicted"/>
<gene>
    <name evidence="3" type="ORF">DV733_09310</name>
</gene>
<evidence type="ECO:0000259" key="1">
    <source>
        <dbReference type="Pfam" id="PF13175"/>
    </source>
</evidence>
<dbReference type="KEGG" id="hsn:DV733_09310"/>
<sequence>MKLVNIEIERFRSIKNQTAEGSIEFQGLDCLVGENNAGKTNILSAVRFLLREEKKPNDEELFWQKRDEEVVKVRGFFEISSEDLDRIKDVEKRDSVRDALISEYESYNRVLGICRQFDGEGDSSPSFKLLQRVPEDEDLRKSSIEEVRNKLWKKQKTDTNYSKADYRKEMADRYERLADIIPRDKQRNKGIWTSKYQEFVNQNEEELAMTIAPTDFPQGTVTVVREDLLPDVITIPAVKEMDSTTKRGGEVGELVDAISEGVKEELDKKLKAQLEGFDFQDHDGITKIENHITDHLSETFDDREVSFDFPSFSMNYIFSGADIKIDETHLDGSLSKENVGEGVKRTLIFSLLRTLADLQQGRLSVTTDEEDDKRKAPPLLILFEEAELYLYPQLQKQLLSALSKITDSQNQVIFSTHSPVLIDHTILDTINIVRKNDAEATTVTQFHSVLVREVDESDRPLVTDLNSVSEYIFSDQIVLVEGACDRIILQKLAPHLDSEWDFRTSGIPIMEVGGKSEVTRFHNFLSELGITTYSILDIDAVQDQIENISDEPASIELAEELQEAAEDEFDSSEYNHNNLPTEITHESWDNAFDRLEDLEEKIRNGNPVNESHADMVTKVLAACETKNITDILPASAVEEQRVALVEALLKENVLLLSGEIEDYYPRDQDMGKREAALAFDPKTDYENVEPRSFFQSLPNHERPDVDVFLQRVFEN</sequence>
<organism evidence="3 4">
    <name type="scientific">Halapricum salinum</name>
    <dbReference type="NCBI Taxonomy" id="1457250"/>
    <lineage>
        <taxon>Archaea</taxon>
        <taxon>Methanobacteriati</taxon>
        <taxon>Methanobacteriota</taxon>
        <taxon>Stenosarchaea group</taxon>
        <taxon>Halobacteria</taxon>
        <taxon>Halobacteriales</taxon>
        <taxon>Haloarculaceae</taxon>
        <taxon>Halapricum</taxon>
    </lineage>
</organism>
<name>A0A4D6HFA6_9EURY</name>
<dbReference type="InterPro" id="IPR051396">
    <property type="entry name" value="Bact_Antivir_Def_Nuclease"/>
</dbReference>
<evidence type="ECO:0000313" key="4">
    <source>
        <dbReference type="Proteomes" id="UP000296706"/>
    </source>
</evidence>
<dbReference type="PANTHER" id="PTHR43581">
    <property type="entry name" value="ATP/GTP PHOSPHATASE"/>
    <property type="match status" value="1"/>
</dbReference>
<dbReference type="OrthoDB" id="255259at2157"/>
<keyword evidence="3" id="KW-0540">Nuclease</keyword>
<dbReference type="InterPro" id="IPR034139">
    <property type="entry name" value="TOPRIM_OLD"/>
</dbReference>